<organism evidence="3 4">
    <name type="scientific">Passalora fulva</name>
    <name type="common">Tomato leaf mold</name>
    <name type="synonym">Cladosporium fulvum</name>
    <dbReference type="NCBI Taxonomy" id="5499"/>
    <lineage>
        <taxon>Eukaryota</taxon>
        <taxon>Fungi</taxon>
        <taxon>Dikarya</taxon>
        <taxon>Ascomycota</taxon>
        <taxon>Pezizomycotina</taxon>
        <taxon>Dothideomycetes</taxon>
        <taxon>Dothideomycetidae</taxon>
        <taxon>Mycosphaerellales</taxon>
        <taxon>Mycosphaerellaceae</taxon>
        <taxon>Fulvia</taxon>
    </lineage>
</organism>
<dbReference type="PANTHER" id="PTHR13318:SF234">
    <property type="entry name" value="RNI-LIKE PROTEIN"/>
    <property type="match status" value="1"/>
</dbReference>
<dbReference type="SUPFAM" id="SSF52047">
    <property type="entry name" value="RNI-like"/>
    <property type="match status" value="1"/>
</dbReference>
<dbReference type="Proteomes" id="UP000756132">
    <property type="component" value="Chromosome 1"/>
</dbReference>
<keyword evidence="4" id="KW-1185">Reference proteome</keyword>
<dbReference type="OMA" id="ACRHISR"/>
<dbReference type="InterPro" id="IPR056451">
    <property type="entry name" value="Znf_Tbcl_Rhp7"/>
</dbReference>
<feature type="compositionally biased region" description="Basic residues" evidence="1">
    <location>
        <begin position="99"/>
        <end position="113"/>
    </location>
</feature>
<sequence>MSGRRGGNRISGPQSALTDFLASNNISAAQIREDFQRRQRQSVVDETAGEGASNQTPNDDDDEAVAAAVAIEVAEEEERAKAKTKKRKRNEKEAIDKIKKAKAFASKKGKKKSKKDDSDDDDEYEGDFARDMYKKSKPLPGQFEHCDVCNKRFTVTPYSKEGPDGGLLCTPCGKEMAKDIKAEKKATAKPAGRKRRKVESDRLDGLAVGGAKTLQQICLAKVAQHHEDVEELGDMPQPVLERLSEIFSKKRVMKPKTLPLFLRPDHDAVIVHDAAYLEAEDYDRIFATVPKMEKLVLGNACQMKDSGIDYMLDKCHGLKHLQMYAANLVTNEMWSRLFREAGEKLEAVKLKWLDAAFEDETVRDMVKHSPNLRRLKLKLCRRLGEDAVAAISDVAHLEHLSLLLNKEVSVETWVDLITKRGSGLRTLSLEKFLDADDSVLDAVHNSCVQLSKLRFSENDTATDAGYEALFTGWANQPLTFVDFSSTRDMDNNNPEGPEDAIGFASAGFRALMAHSGSKLKHLDIASCRHIDLRAFMDVFNGAQIYPDLEHINVSFCGCIDNTVVAGIFASCPRLKKLVAFGCFAVGEVVVPRNIGLIGIPRAQDSIEQYGVGIDLDEALTRMKEIQATEVAAAAYEDEKWTLEDVQNSAHASGRLR</sequence>
<dbReference type="GO" id="GO:0019005">
    <property type="term" value="C:SCF ubiquitin ligase complex"/>
    <property type="evidence" value="ECO:0007669"/>
    <property type="project" value="TreeGrafter"/>
</dbReference>
<dbReference type="KEGG" id="ffu:CLAFUR5_00675"/>
<accession>A0A9Q8L517</accession>
<gene>
    <name evidence="3" type="ORF">CLAFUR5_00675</name>
</gene>
<dbReference type="Pfam" id="PF23550">
    <property type="entry name" value="zf_Tbcl_Rhp7"/>
    <property type="match status" value="1"/>
</dbReference>
<dbReference type="EMBL" id="CP090163">
    <property type="protein sequence ID" value="UJO10938.1"/>
    <property type="molecule type" value="Genomic_DNA"/>
</dbReference>
<dbReference type="AlphaFoldDB" id="A0A9Q8L517"/>
<dbReference type="InterPro" id="IPR032675">
    <property type="entry name" value="LRR_dom_sf"/>
</dbReference>
<protein>
    <submittedName>
        <fullName evidence="3">DNA repair protein rhp7</fullName>
    </submittedName>
</protein>
<name>A0A9Q8L517_PASFU</name>
<dbReference type="SMART" id="SM00367">
    <property type="entry name" value="LRR_CC"/>
    <property type="match status" value="3"/>
</dbReference>
<dbReference type="OrthoDB" id="1924287at2759"/>
<evidence type="ECO:0000313" key="3">
    <source>
        <dbReference type="EMBL" id="UJO10938.1"/>
    </source>
</evidence>
<proteinExistence type="predicted"/>
<feature type="domain" description="DNA repair protein rhp7 treble clef" evidence="2">
    <location>
        <begin position="140"/>
        <end position="178"/>
    </location>
</feature>
<reference evidence="3" key="1">
    <citation type="submission" date="2021-12" db="EMBL/GenBank/DDBJ databases">
        <authorList>
            <person name="Zaccaron A."/>
            <person name="Stergiopoulos I."/>
        </authorList>
    </citation>
    <scope>NUCLEOTIDE SEQUENCE</scope>
    <source>
        <strain evidence="3">Race5_Kim</strain>
    </source>
</reference>
<dbReference type="PANTHER" id="PTHR13318">
    <property type="entry name" value="PARTNER OF PAIRED, ISOFORM B-RELATED"/>
    <property type="match status" value="1"/>
</dbReference>
<dbReference type="Gene3D" id="3.80.10.10">
    <property type="entry name" value="Ribonuclease Inhibitor"/>
    <property type="match status" value="2"/>
</dbReference>
<dbReference type="GeneID" id="71980553"/>
<evidence type="ECO:0000313" key="4">
    <source>
        <dbReference type="Proteomes" id="UP000756132"/>
    </source>
</evidence>
<dbReference type="InterPro" id="IPR006553">
    <property type="entry name" value="Leu-rich_rpt_Cys-con_subtyp"/>
</dbReference>
<dbReference type="RefSeq" id="XP_047755304.1">
    <property type="nucleotide sequence ID" value="XM_047899823.1"/>
</dbReference>
<evidence type="ECO:0000259" key="2">
    <source>
        <dbReference type="Pfam" id="PF23550"/>
    </source>
</evidence>
<dbReference type="FunFam" id="3.80.10.10:FF:000601">
    <property type="entry name" value="DNA repair protein Rad7, protein"/>
    <property type="match status" value="1"/>
</dbReference>
<reference evidence="3" key="2">
    <citation type="journal article" date="2022" name="Microb. Genom.">
        <title>A chromosome-scale genome assembly of the tomato pathogen Cladosporium fulvum reveals a compartmentalized genome architecture and the presence of a dispensable chromosome.</title>
        <authorList>
            <person name="Zaccaron A.Z."/>
            <person name="Chen L.H."/>
            <person name="Samaras A."/>
            <person name="Stergiopoulos I."/>
        </authorList>
    </citation>
    <scope>NUCLEOTIDE SEQUENCE</scope>
    <source>
        <strain evidence="3">Race5_Kim</strain>
    </source>
</reference>
<dbReference type="GO" id="GO:0031146">
    <property type="term" value="P:SCF-dependent proteasomal ubiquitin-dependent protein catabolic process"/>
    <property type="evidence" value="ECO:0007669"/>
    <property type="project" value="TreeGrafter"/>
</dbReference>
<feature type="region of interest" description="Disordered" evidence="1">
    <location>
        <begin position="32"/>
        <end position="125"/>
    </location>
</feature>
<evidence type="ECO:0000256" key="1">
    <source>
        <dbReference type="SAM" id="MobiDB-lite"/>
    </source>
</evidence>